<reference evidence="1 2" key="1">
    <citation type="submission" date="2024-05" db="EMBL/GenBank/DDBJ databases">
        <authorList>
            <person name="Duchaud E."/>
        </authorList>
    </citation>
    <scope>NUCLEOTIDE SEQUENCE [LARGE SCALE GENOMIC DNA]</scope>
    <source>
        <strain evidence="1">Ena-SAMPLE-TAB-13-05-2024-13:56:06:370-140308</strain>
    </source>
</reference>
<dbReference type="Proteomes" id="UP001497527">
    <property type="component" value="Unassembled WGS sequence"/>
</dbReference>
<evidence type="ECO:0000313" key="1">
    <source>
        <dbReference type="EMBL" id="CAL2103481.1"/>
    </source>
</evidence>
<protein>
    <recommendedName>
        <fullName evidence="3">DUF1963 domain-containing protein</fullName>
    </recommendedName>
</protein>
<dbReference type="EMBL" id="CAXJIO010000013">
    <property type="protein sequence ID" value="CAL2103481.1"/>
    <property type="molecule type" value="Genomic_DNA"/>
</dbReference>
<comment type="caution">
    <text evidence="1">The sequence shown here is derived from an EMBL/GenBank/DDBJ whole genome shotgun (WGS) entry which is preliminary data.</text>
</comment>
<name>A0ABM9PCZ5_9FLAO</name>
<proteinExistence type="predicted"/>
<dbReference type="RefSeq" id="WP_348717687.1">
    <property type="nucleotide sequence ID" value="NZ_CAXJIO010000013.1"/>
</dbReference>
<gene>
    <name evidence="1" type="ORF">T190423A01A_40074</name>
</gene>
<evidence type="ECO:0000313" key="2">
    <source>
        <dbReference type="Proteomes" id="UP001497527"/>
    </source>
</evidence>
<organism evidence="1 2">
    <name type="scientific">Tenacibaculum polynesiense</name>
    <dbReference type="NCBI Taxonomy" id="3137857"/>
    <lineage>
        <taxon>Bacteria</taxon>
        <taxon>Pseudomonadati</taxon>
        <taxon>Bacteroidota</taxon>
        <taxon>Flavobacteriia</taxon>
        <taxon>Flavobacteriales</taxon>
        <taxon>Flavobacteriaceae</taxon>
        <taxon>Tenacibaculum</taxon>
    </lineage>
</organism>
<accession>A0ABM9PCZ5</accession>
<evidence type="ECO:0008006" key="3">
    <source>
        <dbReference type="Google" id="ProtNLM"/>
    </source>
</evidence>
<sequence>MNLFKQKYKTQYFLDGIEFDGSEDCIYFCALTNMNEEAAKSALAINKLTFDHRTNKLIKKERFWEGTLDEEIPLTDNEKQFQFIEFDIKTPGHLITNSKSINHFGGNCPEQLIMPTLKGTTVSYLGMISKEEKLFEWLDFDLHLVCPTFLDFTEPISIDYSNPNKPVFINKDKIENNEFCNKEAMKSIKPFAYYSKQSFSFSNTNKRNVIKKSIEGYCGIPDWDHEPFLPYCPKTGKKMEFVLNTVWINAKLISEVPESINQGGDTDLFFSDGNLHIFFQPESKVLTYFAQYS</sequence>
<keyword evidence="2" id="KW-1185">Reference proteome</keyword>